<evidence type="ECO:0000313" key="5">
    <source>
        <dbReference type="EMBL" id="KAF9068081.1"/>
    </source>
</evidence>
<dbReference type="Pfam" id="PF16899">
    <property type="entry name" value="Cyclin_C_2"/>
    <property type="match status" value="1"/>
</dbReference>
<dbReference type="CDD" id="cd20525">
    <property type="entry name" value="CYCLIN_CCNH_rpt2"/>
    <property type="match status" value="1"/>
</dbReference>
<dbReference type="Pfam" id="PF00134">
    <property type="entry name" value="Cyclin_N"/>
    <property type="match status" value="1"/>
</dbReference>
<organism evidence="5 6">
    <name type="scientific">Rhodocollybia butyracea</name>
    <dbReference type="NCBI Taxonomy" id="206335"/>
    <lineage>
        <taxon>Eukaryota</taxon>
        <taxon>Fungi</taxon>
        <taxon>Dikarya</taxon>
        <taxon>Basidiomycota</taxon>
        <taxon>Agaricomycotina</taxon>
        <taxon>Agaricomycetes</taxon>
        <taxon>Agaricomycetidae</taxon>
        <taxon>Agaricales</taxon>
        <taxon>Marasmiineae</taxon>
        <taxon>Omphalotaceae</taxon>
        <taxon>Rhodocollybia</taxon>
    </lineage>
</organism>
<dbReference type="AlphaFoldDB" id="A0A9P5PRH8"/>
<dbReference type="InterPro" id="IPR043198">
    <property type="entry name" value="Cyclin/Ssn8"/>
</dbReference>
<dbReference type="GO" id="GO:0006357">
    <property type="term" value="P:regulation of transcription by RNA polymerase II"/>
    <property type="evidence" value="ECO:0007669"/>
    <property type="project" value="InterPro"/>
</dbReference>
<gene>
    <name evidence="5" type="ORF">BDP27DRAFT_1266855</name>
</gene>
<evidence type="ECO:0000259" key="4">
    <source>
        <dbReference type="SMART" id="SM00385"/>
    </source>
</evidence>
<dbReference type="InterPro" id="IPR006671">
    <property type="entry name" value="Cyclin_N"/>
</dbReference>
<feature type="region of interest" description="Disordered" evidence="3">
    <location>
        <begin position="317"/>
        <end position="364"/>
    </location>
</feature>
<feature type="non-terminal residue" evidence="5">
    <location>
        <position position="1"/>
    </location>
</feature>
<dbReference type="InterPro" id="IPR013763">
    <property type="entry name" value="Cyclin-like_dom"/>
</dbReference>
<feature type="compositionally biased region" description="Basic and acidic residues" evidence="3">
    <location>
        <begin position="317"/>
        <end position="332"/>
    </location>
</feature>
<dbReference type="OrthoDB" id="340962at2759"/>
<proteinExistence type="inferred from homology"/>
<reference evidence="5" key="1">
    <citation type="submission" date="2020-11" db="EMBL/GenBank/DDBJ databases">
        <authorList>
            <consortium name="DOE Joint Genome Institute"/>
            <person name="Ahrendt S."/>
            <person name="Riley R."/>
            <person name="Andreopoulos W."/>
            <person name="Labutti K."/>
            <person name="Pangilinan J."/>
            <person name="Ruiz-Duenas F.J."/>
            <person name="Barrasa J.M."/>
            <person name="Sanchez-Garcia M."/>
            <person name="Camarero S."/>
            <person name="Miyauchi S."/>
            <person name="Serrano A."/>
            <person name="Linde D."/>
            <person name="Babiker R."/>
            <person name="Drula E."/>
            <person name="Ayuso-Fernandez I."/>
            <person name="Pacheco R."/>
            <person name="Padilla G."/>
            <person name="Ferreira P."/>
            <person name="Barriuso J."/>
            <person name="Kellner H."/>
            <person name="Castanera R."/>
            <person name="Alfaro M."/>
            <person name="Ramirez L."/>
            <person name="Pisabarro A.G."/>
            <person name="Kuo A."/>
            <person name="Tritt A."/>
            <person name="Lipzen A."/>
            <person name="He G."/>
            <person name="Yan M."/>
            <person name="Ng V."/>
            <person name="Cullen D."/>
            <person name="Martin F."/>
            <person name="Rosso M.-N."/>
            <person name="Henrissat B."/>
            <person name="Hibbett D."/>
            <person name="Martinez A.T."/>
            <person name="Grigoriev I.V."/>
        </authorList>
    </citation>
    <scope>NUCLEOTIDE SEQUENCE</scope>
    <source>
        <strain evidence="5">AH 40177</strain>
    </source>
</reference>
<dbReference type="SMART" id="SM00385">
    <property type="entry name" value="CYCLIN"/>
    <property type="match status" value="1"/>
</dbReference>
<dbReference type="Gene3D" id="1.10.472.10">
    <property type="entry name" value="Cyclin-like"/>
    <property type="match status" value="1"/>
</dbReference>
<keyword evidence="1 2" id="KW-0195">Cyclin</keyword>
<dbReference type="InterPro" id="IPR031658">
    <property type="entry name" value="Cyclin_C_2"/>
</dbReference>
<dbReference type="Proteomes" id="UP000772434">
    <property type="component" value="Unassembled WGS sequence"/>
</dbReference>
<evidence type="ECO:0000256" key="3">
    <source>
        <dbReference type="SAM" id="MobiDB-lite"/>
    </source>
</evidence>
<dbReference type="GO" id="GO:0016538">
    <property type="term" value="F:cyclin-dependent protein serine/threonine kinase regulator activity"/>
    <property type="evidence" value="ECO:0007669"/>
    <property type="project" value="InterPro"/>
</dbReference>
<feature type="domain" description="Cyclin-like" evidence="4">
    <location>
        <begin position="79"/>
        <end position="161"/>
    </location>
</feature>
<evidence type="ECO:0000256" key="2">
    <source>
        <dbReference type="RuleBase" id="RU000383"/>
    </source>
</evidence>
<dbReference type="CDD" id="cd20524">
    <property type="entry name" value="CYCLIN_CCNH_rpt1"/>
    <property type="match status" value="1"/>
</dbReference>
<sequence>MPSDNNASLPLKRPLYEASTQFKNWRYSPERLNHIRSTLNEAAVGVIHKTFEAYEPGSSSNVSFVTADEEHLLVTFYVHKITQLCGHFRFPEEVEATAVSYLKRFYLKNTVMDWHPKNVMLTALFLASKTTNNPISLDAYTSHIPNTVASDVLDLEFLVAQSLGFEFAVWHAHRALWGICLDIQSLSDTPSDSTRSQNALYDAAIVHVRAARLTDAEFIYTPSQIALACVSLIEPELILAWLASKEAISIPENRPDVPPRPSAAALSEPLEAIRSMIANTGKVPNVEAVREVDRRLRTCKNPEKVVGTKAYLARKAEAEKKAEEKRNKKVDGQKATNASERDPFGDPLGEQAKPGLVDYDDDDD</sequence>
<name>A0A9P5PRH8_9AGAR</name>
<dbReference type="SUPFAM" id="SSF47954">
    <property type="entry name" value="Cyclin-like"/>
    <property type="match status" value="2"/>
</dbReference>
<keyword evidence="6" id="KW-1185">Reference proteome</keyword>
<comment type="similarity">
    <text evidence="2">Belongs to the cyclin family.</text>
</comment>
<accession>A0A9P5PRH8</accession>
<evidence type="ECO:0000256" key="1">
    <source>
        <dbReference type="ARBA" id="ARBA00023127"/>
    </source>
</evidence>
<dbReference type="InterPro" id="IPR036915">
    <property type="entry name" value="Cyclin-like_sf"/>
</dbReference>
<comment type="caution">
    <text evidence="5">The sequence shown here is derived from an EMBL/GenBank/DDBJ whole genome shotgun (WGS) entry which is preliminary data.</text>
</comment>
<dbReference type="EMBL" id="JADNRY010000065">
    <property type="protein sequence ID" value="KAF9068081.1"/>
    <property type="molecule type" value="Genomic_DNA"/>
</dbReference>
<evidence type="ECO:0000313" key="6">
    <source>
        <dbReference type="Proteomes" id="UP000772434"/>
    </source>
</evidence>
<dbReference type="PANTHER" id="PTHR10026">
    <property type="entry name" value="CYCLIN"/>
    <property type="match status" value="1"/>
</dbReference>
<protein>
    <submittedName>
        <fullName evidence="5">Cyclin-like protein</fullName>
    </submittedName>
</protein>